<dbReference type="EMBL" id="ML977582">
    <property type="protein sequence ID" value="KAF2001566.1"/>
    <property type="molecule type" value="Genomic_DNA"/>
</dbReference>
<dbReference type="AlphaFoldDB" id="A0A6A5WVC7"/>
<accession>A0A6A5WVC7</accession>
<sequence>MAVRHGTVDFNKIEFLHEISSIRERTFTKRTITSGWAKGGYFPWDPELVLSKLEQPRPSTPLLPSSPPIPSSPVTPHDARSTLRLAYHISTKLYTETPIEPRHIKRLVKTSVRNAYSLAQTTRDLYATTKVTKARQIRQKKDQRWIQQGGVMYSKDARKAVIAKDNGEANKVVGKVGEKAALEASGPVFGTIIQWELPKNS</sequence>
<gene>
    <name evidence="2" type="ORF">P154DRAFT_596129</name>
</gene>
<protein>
    <submittedName>
        <fullName evidence="2">Uncharacterized protein</fullName>
    </submittedName>
</protein>
<feature type="region of interest" description="Disordered" evidence="1">
    <location>
        <begin position="56"/>
        <end position="78"/>
    </location>
</feature>
<proteinExistence type="predicted"/>
<reference evidence="2" key="1">
    <citation type="journal article" date="2020" name="Stud. Mycol.">
        <title>101 Dothideomycetes genomes: a test case for predicting lifestyles and emergence of pathogens.</title>
        <authorList>
            <person name="Haridas S."/>
            <person name="Albert R."/>
            <person name="Binder M."/>
            <person name="Bloem J."/>
            <person name="Labutti K."/>
            <person name="Salamov A."/>
            <person name="Andreopoulos B."/>
            <person name="Baker S."/>
            <person name="Barry K."/>
            <person name="Bills G."/>
            <person name="Bluhm B."/>
            <person name="Cannon C."/>
            <person name="Castanera R."/>
            <person name="Culley D."/>
            <person name="Daum C."/>
            <person name="Ezra D."/>
            <person name="Gonzalez J."/>
            <person name="Henrissat B."/>
            <person name="Kuo A."/>
            <person name="Liang C."/>
            <person name="Lipzen A."/>
            <person name="Lutzoni F."/>
            <person name="Magnuson J."/>
            <person name="Mondo S."/>
            <person name="Nolan M."/>
            <person name="Ohm R."/>
            <person name="Pangilinan J."/>
            <person name="Park H.-J."/>
            <person name="Ramirez L."/>
            <person name="Alfaro M."/>
            <person name="Sun H."/>
            <person name="Tritt A."/>
            <person name="Yoshinaga Y."/>
            <person name="Zwiers L.-H."/>
            <person name="Turgeon B."/>
            <person name="Goodwin S."/>
            <person name="Spatafora J."/>
            <person name="Crous P."/>
            <person name="Grigoriev I."/>
        </authorList>
    </citation>
    <scope>NUCLEOTIDE SEQUENCE</scope>
    <source>
        <strain evidence="2">CBS 123094</strain>
    </source>
</reference>
<dbReference type="Proteomes" id="UP000799779">
    <property type="component" value="Unassembled WGS sequence"/>
</dbReference>
<feature type="compositionally biased region" description="Pro residues" evidence="1">
    <location>
        <begin position="58"/>
        <end position="73"/>
    </location>
</feature>
<name>A0A6A5WVC7_9PLEO</name>
<organism evidence="2 3">
    <name type="scientific">Amniculicola lignicola CBS 123094</name>
    <dbReference type="NCBI Taxonomy" id="1392246"/>
    <lineage>
        <taxon>Eukaryota</taxon>
        <taxon>Fungi</taxon>
        <taxon>Dikarya</taxon>
        <taxon>Ascomycota</taxon>
        <taxon>Pezizomycotina</taxon>
        <taxon>Dothideomycetes</taxon>
        <taxon>Pleosporomycetidae</taxon>
        <taxon>Pleosporales</taxon>
        <taxon>Amniculicolaceae</taxon>
        <taxon>Amniculicola</taxon>
    </lineage>
</organism>
<evidence type="ECO:0000313" key="3">
    <source>
        <dbReference type="Proteomes" id="UP000799779"/>
    </source>
</evidence>
<evidence type="ECO:0000313" key="2">
    <source>
        <dbReference type="EMBL" id="KAF2001566.1"/>
    </source>
</evidence>
<keyword evidence="3" id="KW-1185">Reference proteome</keyword>
<dbReference type="OrthoDB" id="5425161at2759"/>
<evidence type="ECO:0000256" key="1">
    <source>
        <dbReference type="SAM" id="MobiDB-lite"/>
    </source>
</evidence>